<keyword evidence="5 12" id="KW-1133">Transmembrane helix</keyword>
<comment type="subcellular location">
    <subcellularLocation>
        <location evidence="1">Cell membrane</location>
        <topology evidence="1">Multi-pass membrane protein</topology>
    </subcellularLocation>
</comment>
<keyword evidence="3" id="KW-1003">Cell membrane</keyword>
<proteinExistence type="inferred from homology"/>
<accession>A0A2J7PNU5</accession>
<dbReference type="FunCoup" id="A0A2J7PNU5">
    <property type="interactions" value="7"/>
</dbReference>
<evidence type="ECO:0000256" key="2">
    <source>
        <dbReference type="ARBA" id="ARBA00010532"/>
    </source>
</evidence>
<dbReference type="PRINTS" id="PR01609">
    <property type="entry name" value="CD36FAMILY"/>
</dbReference>
<dbReference type="InterPro" id="IPR005428">
    <property type="entry name" value="CD36/SCARB1/SNMP1"/>
</dbReference>
<dbReference type="Pfam" id="PF01130">
    <property type="entry name" value="CD36"/>
    <property type="match status" value="1"/>
</dbReference>
<evidence type="ECO:0000256" key="9">
    <source>
        <dbReference type="ARBA" id="ARBA00023180"/>
    </source>
</evidence>
<comment type="caution">
    <text evidence="13">The sequence shown here is derived from an EMBL/GenBank/DDBJ whole genome shotgun (WGS) entry which is preliminary data.</text>
</comment>
<dbReference type="PANTHER" id="PTHR11923:SF67">
    <property type="entry name" value="RE68569P"/>
    <property type="match status" value="1"/>
</dbReference>
<keyword evidence="14" id="KW-1185">Reference proteome</keyword>
<evidence type="ECO:0000313" key="14">
    <source>
        <dbReference type="Proteomes" id="UP000235965"/>
    </source>
</evidence>
<comment type="similarity">
    <text evidence="2">Belongs to the CD36 family.</text>
</comment>
<evidence type="ECO:0000256" key="5">
    <source>
        <dbReference type="ARBA" id="ARBA00022989"/>
    </source>
</evidence>
<dbReference type="InterPro" id="IPR002159">
    <property type="entry name" value="CD36_fam"/>
</dbReference>
<evidence type="ECO:0000256" key="6">
    <source>
        <dbReference type="ARBA" id="ARBA00023136"/>
    </source>
</evidence>
<dbReference type="GO" id="GO:0005737">
    <property type="term" value="C:cytoplasm"/>
    <property type="evidence" value="ECO:0007669"/>
    <property type="project" value="TreeGrafter"/>
</dbReference>
<protein>
    <recommendedName>
        <fullName evidence="15">Scavenger receptor class B member 1</fullName>
    </recommendedName>
</protein>
<dbReference type="GO" id="GO:0005886">
    <property type="term" value="C:plasma membrane"/>
    <property type="evidence" value="ECO:0007669"/>
    <property type="project" value="UniProtKB-SubCell"/>
</dbReference>
<keyword evidence="4 12" id="KW-0812">Transmembrane</keyword>
<evidence type="ECO:0000256" key="7">
    <source>
        <dbReference type="ARBA" id="ARBA00023157"/>
    </source>
</evidence>
<dbReference type="AlphaFoldDB" id="A0A2J7PNU5"/>
<dbReference type="Proteomes" id="UP000235965">
    <property type="component" value="Unassembled WGS sequence"/>
</dbReference>
<sequence length="576" mass="65442">MALGVLSVASACFILLVRPYDLIFRLKVIFSPGGETFELWRKPPVDLYLRVWLFNVTNKEAFMAGKEKLRVQELGPYVYRELLEHTNVTFNDNGTLTMIPRHPLVWVPELSAGKEDDVLVLPNIALLSIADVVKDMSFFTRMGINLLAGQTDSEGLVAITAREFMFGYKNPLVTIGNTFMPSWIKFDKLGLIDRMYDFDGDVATVYTGEKDVRKAGLIDTYRRLPRLPHWHGGHCSRVREASDATKFPSLIQPNDTIYFYRKSVCRAMPTRFTGEMKTIQGLKAYRFTFLDNSLDNGEVIPENKCFCRNGKCLPAGLIDVHDCYYGFPIGVSYPHFYQGDPALVEAVEGSYPDKKKHESHFYIEPRSGIPLDVMVRFQINMALGDLRGIPRAAKFSNMILPMLWTEFRMSSLPEDLNNRFILYLNVLPMVEKVLMYMLFCTGAMFLLGSMSRILLLNLDLQKKSANMDFSHGNPKELKQIHLKNKKCRGKWPASDRTKEVEAFYSSLLTPAVHEDSPEDSLNSTEMDDLADDSSRLSSITIPVSEEGIDNYSCDKVETPPQLDDLINFSQLKEAIV</sequence>
<keyword evidence="8" id="KW-0675">Receptor</keyword>
<feature type="region of interest" description="Disordered" evidence="11">
    <location>
        <begin position="513"/>
        <end position="533"/>
    </location>
</feature>
<keyword evidence="6 12" id="KW-0472">Membrane</keyword>
<evidence type="ECO:0000256" key="10">
    <source>
        <dbReference type="PIRSR" id="PIRSR605428-52"/>
    </source>
</evidence>
<name>A0A2J7PNU5_9NEOP</name>
<evidence type="ECO:0000256" key="4">
    <source>
        <dbReference type="ARBA" id="ARBA00022692"/>
    </source>
</evidence>
<dbReference type="OrthoDB" id="18585at2759"/>
<organism evidence="13 14">
    <name type="scientific">Cryptotermes secundus</name>
    <dbReference type="NCBI Taxonomy" id="105785"/>
    <lineage>
        <taxon>Eukaryota</taxon>
        <taxon>Metazoa</taxon>
        <taxon>Ecdysozoa</taxon>
        <taxon>Arthropoda</taxon>
        <taxon>Hexapoda</taxon>
        <taxon>Insecta</taxon>
        <taxon>Pterygota</taxon>
        <taxon>Neoptera</taxon>
        <taxon>Polyneoptera</taxon>
        <taxon>Dictyoptera</taxon>
        <taxon>Blattodea</taxon>
        <taxon>Blattoidea</taxon>
        <taxon>Termitoidae</taxon>
        <taxon>Kalotermitidae</taxon>
        <taxon>Cryptotermitinae</taxon>
        <taxon>Cryptotermes</taxon>
    </lineage>
</organism>
<feature type="disulfide bond" evidence="10">
    <location>
        <begin position="307"/>
        <end position="312"/>
    </location>
</feature>
<gene>
    <name evidence="13" type="ORF">B7P43_G12642</name>
</gene>
<dbReference type="STRING" id="105785.A0A2J7PNU5"/>
<evidence type="ECO:0000256" key="11">
    <source>
        <dbReference type="SAM" id="MobiDB-lite"/>
    </source>
</evidence>
<evidence type="ECO:0000256" key="12">
    <source>
        <dbReference type="SAM" id="Phobius"/>
    </source>
</evidence>
<dbReference type="InParanoid" id="A0A2J7PNU5"/>
<dbReference type="PANTHER" id="PTHR11923">
    <property type="entry name" value="SCAVENGER RECEPTOR CLASS B TYPE-1 SR-B1"/>
    <property type="match status" value="1"/>
</dbReference>
<keyword evidence="7 10" id="KW-1015">Disulfide bond</keyword>
<dbReference type="EMBL" id="NEVH01023284">
    <property type="protein sequence ID" value="PNF18020.1"/>
    <property type="molecule type" value="Genomic_DNA"/>
</dbReference>
<feature type="transmembrane region" description="Helical" evidence="12">
    <location>
        <begin position="433"/>
        <end position="455"/>
    </location>
</feature>
<evidence type="ECO:0000256" key="3">
    <source>
        <dbReference type="ARBA" id="ARBA00022475"/>
    </source>
</evidence>
<evidence type="ECO:0000313" key="13">
    <source>
        <dbReference type="EMBL" id="PNF18020.1"/>
    </source>
</evidence>
<reference evidence="13 14" key="1">
    <citation type="submission" date="2017-12" db="EMBL/GenBank/DDBJ databases">
        <title>Hemimetabolous genomes reveal molecular basis of termite eusociality.</title>
        <authorList>
            <person name="Harrison M.C."/>
            <person name="Jongepier E."/>
            <person name="Robertson H.M."/>
            <person name="Arning N."/>
            <person name="Bitard-Feildel T."/>
            <person name="Chao H."/>
            <person name="Childers C.P."/>
            <person name="Dinh H."/>
            <person name="Doddapaneni H."/>
            <person name="Dugan S."/>
            <person name="Gowin J."/>
            <person name="Greiner C."/>
            <person name="Han Y."/>
            <person name="Hu H."/>
            <person name="Hughes D.S.T."/>
            <person name="Huylmans A.-K."/>
            <person name="Kemena C."/>
            <person name="Kremer L.P.M."/>
            <person name="Lee S.L."/>
            <person name="Lopez-Ezquerra A."/>
            <person name="Mallet L."/>
            <person name="Monroy-Kuhn J.M."/>
            <person name="Moser A."/>
            <person name="Murali S.C."/>
            <person name="Muzny D.M."/>
            <person name="Otani S."/>
            <person name="Piulachs M.-D."/>
            <person name="Poelchau M."/>
            <person name="Qu J."/>
            <person name="Schaub F."/>
            <person name="Wada-Katsumata A."/>
            <person name="Worley K.C."/>
            <person name="Xie Q."/>
            <person name="Ylla G."/>
            <person name="Poulsen M."/>
            <person name="Gibbs R.A."/>
            <person name="Schal C."/>
            <person name="Richards S."/>
            <person name="Belles X."/>
            <person name="Korb J."/>
            <person name="Bornberg-Bauer E."/>
        </authorList>
    </citation>
    <scope>NUCLEOTIDE SEQUENCE [LARGE SCALE GENOMIC DNA]</scope>
    <source>
        <tissue evidence="13">Whole body</tissue>
    </source>
</reference>
<evidence type="ECO:0000256" key="8">
    <source>
        <dbReference type="ARBA" id="ARBA00023170"/>
    </source>
</evidence>
<evidence type="ECO:0008006" key="15">
    <source>
        <dbReference type="Google" id="ProtNLM"/>
    </source>
</evidence>
<feature type="disulfide bond" evidence="10">
    <location>
        <begin position="235"/>
        <end position="305"/>
    </location>
</feature>
<evidence type="ECO:0000256" key="1">
    <source>
        <dbReference type="ARBA" id="ARBA00004651"/>
    </source>
</evidence>
<keyword evidence="9" id="KW-0325">Glycoprotein</keyword>
<dbReference type="PRINTS" id="PR01610">
    <property type="entry name" value="CD36ANTIGEN"/>
</dbReference>
<dbReference type="GO" id="GO:0005044">
    <property type="term" value="F:scavenger receptor activity"/>
    <property type="evidence" value="ECO:0007669"/>
    <property type="project" value="TreeGrafter"/>
</dbReference>
<feature type="disulfide bond" evidence="10">
    <location>
        <begin position="265"/>
        <end position="323"/>
    </location>
</feature>